<keyword evidence="7" id="KW-0175">Coiled coil</keyword>
<proteinExistence type="inferred from homology"/>
<dbReference type="AlphaFoldDB" id="A0A090KR79"/>
<evidence type="ECO:0000313" key="11">
    <source>
        <dbReference type="EMBL" id="CEE01184.1"/>
    </source>
</evidence>
<evidence type="ECO:0000256" key="1">
    <source>
        <dbReference type="ARBA" id="ARBA00004236"/>
    </source>
</evidence>
<dbReference type="InterPro" id="IPR004090">
    <property type="entry name" value="Chemotax_Me-accpt_rcpt"/>
</dbReference>
<gene>
    <name evidence="11" type="ORF">BT1A1_1353</name>
</gene>
<dbReference type="Pfam" id="PF00015">
    <property type="entry name" value="MCPsignal"/>
    <property type="match status" value="1"/>
</dbReference>
<dbReference type="SMART" id="SM00283">
    <property type="entry name" value="MA"/>
    <property type="match status" value="1"/>
</dbReference>
<protein>
    <submittedName>
        <fullName evidence="11">Methyl-accepting chemotaxis sensory transducer</fullName>
    </submittedName>
</protein>
<dbReference type="SUPFAM" id="SSF58104">
    <property type="entry name" value="Methyl-accepting chemotaxis protein (MCP) signaling domain"/>
    <property type="match status" value="1"/>
</dbReference>
<evidence type="ECO:0000256" key="2">
    <source>
        <dbReference type="ARBA" id="ARBA00022475"/>
    </source>
</evidence>
<evidence type="ECO:0000313" key="12">
    <source>
        <dbReference type="Proteomes" id="UP000040576"/>
    </source>
</evidence>
<evidence type="ECO:0000256" key="8">
    <source>
        <dbReference type="SAM" id="Phobius"/>
    </source>
</evidence>
<keyword evidence="8" id="KW-1133">Transmembrane helix</keyword>
<dbReference type="PANTHER" id="PTHR32089:SF112">
    <property type="entry name" value="LYSOZYME-LIKE PROTEIN-RELATED"/>
    <property type="match status" value="1"/>
</dbReference>
<evidence type="ECO:0000256" key="7">
    <source>
        <dbReference type="SAM" id="Coils"/>
    </source>
</evidence>
<feature type="transmembrane region" description="Helical" evidence="8">
    <location>
        <begin position="180"/>
        <end position="203"/>
    </location>
</feature>
<dbReference type="GO" id="GO:0005886">
    <property type="term" value="C:plasma membrane"/>
    <property type="evidence" value="ECO:0007669"/>
    <property type="project" value="UniProtKB-SubCell"/>
</dbReference>
<dbReference type="RefSeq" id="WP_034769363.1">
    <property type="nucleotide sequence ID" value="NZ_CCRF01000044.1"/>
</dbReference>
<organism evidence="11 12">
    <name type="scientific">Caldibacillus thermoamylovorans</name>
    <dbReference type="NCBI Taxonomy" id="35841"/>
    <lineage>
        <taxon>Bacteria</taxon>
        <taxon>Bacillati</taxon>
        <taxon>Bacillota</taxon>
        <taxon>Bacilli</taxon>
        <taxon>Bacillales</taxon>
        <taxon>Bacillaceae</taxon>
        <taxon>Caldibacillus</taxon>
    </lineage>
</organism>
<evidence type="ECO:0000256" key="5">
    <source>
        <dbReference type="ARBA" id="ARBA00029447"/>
    </source>
</evidence>
<dbReference type="InterPro" id="IPR004089">
    <property type="entry name" value="MCPsignal_dom"/>
</dbReference>
<dbReference type="InterPro" id="IPR003660">
    <property type="entry name" value="HAMP_dom"/>
</dbReference>
<accession>A0A090KR79</accession>
<dbReference type="Pfam" id="PF00672">
    <property type="entry name" value="HAMP"/>
    <property type="match status" value="1"/>
</dbReference>
<reference evidence="11 12" key="1">
    <citation type="submission" date="2014-07" db="EMBL/GenBank/DDBJ databases">
        <authorList>
            <person name="Wibberg Daniel"/>
        </authorList>
    </citation>
    <scope>NUCLEOTIDE SEQUENCE [LARGE SCALE GENOMIC DNA]</scope>
</reference>
<feature type="domain" description="HAMP" evidence="10">
    <location>
        <begin position="205"/>
        <end position="258"/>
    </location>
</feature>
<dbReference type="GO" id="GO:0006935">
    <property type="term" value="P:chemotaxis"/>
    <property type="evidence" value="ECO:0007669"/>
    <property type="project" value="InterPro"/>
</dbReference>
<feature type="domain" description="Methyl-accepting transducer" evidence="9">
    <location>
        <begin position="277"/>
        <end position="513"/>
    </location>
</feature>
<evidence type="ECO:0000256" key="4">
    <source>
        <dbReference type="ARBA" id="ARBA00023224"/>
    </source>
</evidence>
<evidence type="ECO:0000259" key="10">
    <source>
        <dbReference type="PROSITE" id="PS50885"/>
    </source>
</evidence>
<dbReference type="GO" id="GO:0007165">
    <property type="term" value="P:signal transduction"/>
    <property type="evidence" value="ECO:0007669"/>
    <property type="project" value="UniProtKB-KW"/>
</dbReference>
<name>A0A090KR79_9BACI</name>
<comment type="subcellular location">
    <subcellularLocation>
        <location evidence="1">Cell membrane</location>
    </subcellularLocation>
</comment>
<feature type="coiled-coil region" evidence="7">
    <location>
        <begin position="243"/>
        <end position="277"/>
    </location>
</feature>
<comment type="similarity">
    <text evidence="5">Belongs to the methyl-accepting chemotaxis (MCP) protein family.</text>
</comment>
<dbReference type="EMBL" id="CCRF01000044">
    <property type="protein sequence ID" value="CEE01184.1"/>
    <property type="molecule type" value="Genomic_DNA"/>
</dbReference>
<sequence length="563" mass="61862">MKMTIGKKLFAGFFAVLFLLGITVGVSYYQINTVDKNYTDLINDKANKLIMIKSLDIQIKKEQSSLRGYLLLGDETSLNNFKKAHESYLNTSKSLSDVITHKKAKKFLSELNQIEDEYYQFSKKVFQLKEQNKTDEYTTLISTEGRKIMENFDKKIEEFTDYQQKLLDKGNNDTTAEVKFIIQLMLILGFIAMLSGIFIAIYMGRIISKPVKIVAQSAKKIASGDLTVENIEVKNRDEIGDLANSFNQMAKSLREMIKKVEKNAEQVAASAEELTASAEQTSKAVEHVAESTQEVAAGMDKQVQNVEETSQTINEMSVGIQQIANNAQIVSSSAMDASEKASEGGRLLKTAVRQMHTINQTVDGLSKVVGELGERSKEINQIIAVITDIASQTNLLALNAAIEAARAGEHGRGFAVVAEEVRKLAEQSAQSAKQIYQLISTIQEETNLTVQSMDAAKGEVLSGIEVVNTAGNSFAQIERSINNVTVQIQEVSSAVQQMAASSEQIVQSMKMITQISESSSAQTMAVSSATEEQLASMEEITSAANSLTKMAEALQSLIEKFKI</sequence>
<dbReference type="SMART" id="SM00304">
    <property type="entry name" value="HAMP"/>
    <property type="match status" value="2"/>
</dbReference>
<keyword evidence="2" id="KW-1003">Cell membrane</keyword>
<keyword evidence="4 6" id="KW-0807">Transducer</keyword>
<dbReference type="Pfam" id="PF12729">
    <property type="entry name" value="4HB_MCP_1"/>
    <property type="match status" value="1"/>
</dbReference>
<evidence type="ECO:0000256" key="3">
    <source>
        <dbReference type="ARBA" id="ARBA00023136"/>
    </source>
</evidence>
<keyword evidence="12" id="KW-1185">Reference proteome</keyword>
<evidence type="ECO:0000256" key="6">
    <source>
        <dbReference type="PROSITE-ProRule" id="PRU00284"/>
    </source>
</evidence>
<keyword evidence="8" id="KW-0812">Transmembrane</keyword>
<dbReference type="Proteomes" id="UP000040576">
    <property type="component" value="Unassembled WGS sequence"/>
</dbReference>
<keyword evidence="3 8" id="KW-0472">Membrane</keyword>
<dbReference type="PROSITE" id="PS50885">
    <property type="entry name" value="HAMP"/>
    <property type="match status" value="1"/>
</dbReference>
<dbReference type="PROSITE" id="PS50111">
    <property type="entry name" value="CHEMOTAXIS_TRANSDUC_2"/>
    <property type="match status" value="1"/>
</dbReference>
<dbReference type="Gene3D" id="1.10.287.950">
    <property type="entry name" value="Methyl-accepting chemotaxis protein"/>
    <property type="match status" value="1"/>
</dbReference>
<dbReference type="PANTHER" id="PTHR32089">
    <property type="entry name" value="METHYL-ACCEPTING CHEMOTAXIS PROTEIN MCPB"/>
    <property type="match status" value="1"/>
</dbReference>
<dbReference type="InterPro" id="IPR024478">
    <property type="entry name" value="HlyB_4HB_MCP"/>
</dbReference>
<dbReference type="GO" id="GO:0004888">
    <property type="term" value="F:transmembrane signaling receptor activity"/>
    <property type="evidence" value="ECO:0007669"/>
    <property type="project" value="InterPro"/>
</dbReference>
<dbReference type="CDD" id="cd06225">
    <property type="entry name" value="HAMP"/>
    <property type="match status" value="1"/>
</dbReference>
<dbReference type="CDD" id="cd11386">
    <property type="entry name" value="MCP_signal"/>
    <property type="match status" value="1"/>
</dbReference>
<dbReference type="Gene3D" id="6.10.340.10">
    <property type="match status" value="1"/>
</dbReference>
<dbReference type="PRINTS" id="PR00260">
    <property type="entry name" value="CHEMTRNSDUCR"/>
</dbReference>
<evidence type="ECO:0000259" key="9">
    <source>
        <dbReference type="PROSITE" id="PS50111"/>
    </source>
</evidence>